<dbReference type="AlphaFoldDB" id="A0A1G8FGW5"/>
<dbReference type="InterPro" id="IPR009875">
    <property type="entry name" value="PilZ_domain"/>
</dbReference>
<proteinExistence type="predicted"/>
<accession>A0A1G8FGW5</accession>
<organism evidence="2 3">
    <name type="scientific">Vibrio xiamenensis</name>
    <dbReference type="NCBI Taxonomy" id="861298"/>
    <lineage>
        <taxon>Bacteria</taxon>
        <taxon>Pseudomonadati</taxon>
        <taxon>Pseudomonadota</taxon>
        <taxon>Gammaproteobacteria</taxon>
        <taxon>Vibrionales</taxon>
        <taxon>Vibrionaceae</taxon>
        <taxon>Vibrio</taxon>
    </lineage>
</organism>
<gene>
    <name evidence="2" type="ORF">SAMN04488136_13060</name>
</gene>
<dbReference type="EMBL" id="FNDD01000030">
    <property type="protein sequence ID" value="SDH81387.1"/>
    <property type="molecule type" value="Genomic_DNA"/>
</dbReference>
<dbReference type="Proteomes" id="UP000198854">
    <property type="component" value="Unassembled WGS sequence"/>
</dbReference>
<evidence type="ECO:0000259" key="1">
    <source>
        <dbReference type="Pfam" id="PF07238"/>
    </source>
</evidence>
<protein>
    <submittedName>
        <fullName evidence="2">PilZ domain-containing protein</fullName>
    </submittedName>
</protein>
<feature type="domain" description="PilZ" evidence="1">
    <location>
        <begin position="10"/>
        <end position="114"/>
    </location>
</feature>
<name>A0A1G8FGW5_9VIBR</name>
<sequence>MENNGPQGRERRRHKRFRASITGSIHYTKHFVFLDELKCEVVDISKGGVKLSATQKHNFRKNKKYDLNLKIFGKIVKFKIAVLDCYGDGYQGYSYSCQFYELSADAESVINELLRYFESLVETTF</sequence>
<keyword evidence="3" id="KW-1185">Reference proteome</keyword>
<reference evidence="2 3" key="1">
    <citation type="submission" date="2016-10" db="EMBL/GenBank/DDBJ databases">
        <authorList>
            <person name="de Groot N.N."/>
        </authorList>
    </citation>
    <scope>NUCLEOTIDE SEQUENCE [LARGE SCALE GENOMIC DNA]</scope>
    <source>
        <strain evidence="2 3">CGMCC 1.10228</strain>
    </source>
</reference>
<dbReference type="Pfam" id="PF07238">
    <property type="entry name" value="PilZ"/>
    <property type="match status" value="1"/>
</dbReference>
<dbReference type="RefSeq" id="WP_093278136.1">
    <property type="nucleotide sequence ID" value="NZ_FNDD01000030.1"/>
</dbReference>
<dbReference type="STRING" id="861298.SAMN04488136_13060"/>
<dbReference type="Gene3D" id="2.40.10.220">
    <property type="entry name" value="predicted glycosyltransferase like domains"/>
    <property type="match status" value="1"/>
</dbReference>
<dbReference type="GO" id="GO:0035438">
    <property type="term" value="F:cyclic-di-GMP binding"/>
    <property type="evidence" value="ECO:0007669"/>
    <property type="project" value="InterPro"/>
</dbReference>
<evidence type="ECO:0000313" key="3">
    <source>
        <dbReference type="Proteomes" id="UP000198854"/>
    </source>
</evidence>
<dbReference type="SUPFAM" id="SSF141371">
    <property type="entry name" value="PilZ domain-like"/>
    <property type="match status" value="1"/>
</dbReference>
<evidence type="ECO:0000313" key="2">
    <source>
        <dbReference type="EMBL" id="SDH81387.1"/>
    </source>
</evidence>